<dbReference type="InterPro" id="IPR012132">
    <property type="entry name" value="GMC_OxRdtase"/>
</dbReference>
<accession>A0A835Z8N3</accession>
<feature type="domain" description="Glucose-methanol-choline oxidoreductase N-terminal" evidence="8">
    <location>
        <begin position="262"/>
        <end position="276"/>
    </location>
</feature>
<dbReference type="GO" id="GO:0008812">
    <property type="term" value="F:choline dehydrogenase activity"/>
    <property type="evidence" value="ECO:0007669"/>
    <property type="project" value="TreeGrafter"/>
</dbReference>
<evidence type="ECO:0000313" key="9">
    <source>
        <dbReference type="EMBL" id="KAG5189030.1"/>
    </source>
</evidence>
<dbReference type="Pfam" id="PF05199">
    <property type="entry name" value="GMC_oxred_C"/>
    <property type="match status" value="1"/>
</dbReference>
<comment type="cofactor">
    <cofactor evidence="1 5">
        <name>FAD</name>
        <dbReference type="ChEBI" id="CHEBI:57692"/>
    </cofactor>
</comment>
<dbReference type="Gene3D" id="3.30.560.10">
    <property type="entry name" value="Glucose Oxidase, domain 3"/>
    <property type="match status" value="1"/>
</dbReference>
<gene>
    <name evidence="9" type="ORF">JKP88DRAFT_269415</name>
</gene>
<dbReference type="SUPFAM" id="SSF51905">
    <property type="entry name" value="FAD/NAD(P)-binding domain"/>
    <property type="match status" value="1"/>
</dbReference>
<keyword evidence="10" id="KW-1185">Reference proteome</keyword>
<dbReference type="SUPFAM" id="SSF54373">
    <property type="entry name" value="FAD-linked reductases, C-terminal domain"/>
    <property type="match status" value="1"/>
</dbReference>
<dbReference type="PANTHER" id="PTHR11552:SF147">
    <property type="entry name" value="CHOLINE DEHYDROGENASE, MITOCHONDRIAL"/>
    <property type="match status" value="1"/>
</dbReference>
<dbReference type="GO" id="GO:0019285">
    <property type="term" value="P:glycine betaine biosynthetic process from choline"/>
    <property type="evidence" value="ECO:0007669"/>
    <property type="project" value="TreeGrafter"/>
</dbReference>
<proteinExistence type="inferred from homology"/>
<evidence type="ECO:0000313" key="10">
    <source>
        <dbReference type="Proteomes" id="UP000664859"/>
    </source>
</evidence>
<evidence type="ECO:0000259" key="8">
    <source>
        <dbReference type="PROSITE" id="PS00624"/>
    </source>
</evidence>
<feature type="binding site" evidence="5">
    <location>
        <position position="90"/>
    </location>
    <ligand>
        <name>FAD</name>
        <dbReference type="ChEBI" id="CHEBI:57692"/>
    </ligand>
</feature>
<reference evidence="9" key="1">
    <citation type="submission" date="2021-02" db="EMBL/GenBank/DDBJ databases">
        <title>First Annotated Genome of the Yellow-green Alga Tribonema minus.</title>
        <authorList>
            <person name="Mahan K.M."/>
        </authorList>
    </citation>
    <scope>NUCLEOTIDE SEQUENCE</scope>
    <source>
        <strain evidence="9">UTEX B ZZ1240</strain>
    </source>
</reference>
<evidence type="ECO:0000256" key="5">
    <source>
        <dbReference type="PIRSR" id="PIRSR000137-2"/>
    </source>
</evidence>
<dbReference type="AlphaFoldDB" id="A0A835Z8N3"/>
<keyword evidence="3 6" id="KW-0285">Flavoprotein</keyword>
<dbReference type="PIRSF" id="PIRSF000137">
    <property type="entry name" value="Alcohol_oxidase"/>
    <property type="match status" value="1"/>
</dbReference>
<sequence length="551" mass="59217">MAAAAVSGEAYKYVVVGGGTCGCVLADRLTEDKANSVLVLEAGTGKHRDKNIKVPVGILRLFRSAFDWQYETEREEHAGDRGIYLARGKVLGGSSCLNAMLYTRGASADYNSWGVKGWSAEEVLPYFRRSEGNRNLPAGDYHGKDGAYSVEFVRYKNPLHKLFHEACLQAGLPTNDDFNNWSRSQEGLGAFQCAQKFGRRVTAASSYLKRAMKRKNLAIETQAHATRVLFDGDKAIGVEYVKDGEKQVAKIQQGGEVLMCGGAINSPQLLLLSGVGPADHLQAKGVPVVKDLQGVGANLQDQPAVTVMSDVGKPISITDDIFKKGSTKVRPSAALKWLLFGRGPLTSPGCDHGGFLKTKADLPEADLQIRFVPGRAETPDGVQAYRNIGDSGQFNSGVTVQVIGCRPKSRGHLKLKSSDPFEKPEIVVNYLDEQEDVRTLVRGVEIARTILAQDSFKGTVTKEVFPGPSTSGEQSVQQYISSSVHSANAIAGTCKMGEGDDAVVDNNLRVKGLKSLRVVDTSVMPSVPGGQLASVAVMIAEKAADMILQKA</sequence>
<dbReference type="InterPro" id="IPR036188">
    <property type="entry name" value="FAD/NAD-bd_sf"/>
</dbReference>
<dbReference type="PROSITE" id="PS00623">
    <property type="entry name" value="GMC_OXRED_1"/>
    <property type="match status" value="1"/>
</dbReference>
<dbReference type="Pfam" id="PF00732">
    <property type="entry name" value="GMC_oxred_N"/>
    <property type="match status" value="1"/>
</dbReference>
<dbReference type="EMBL" id="JAFCMP010000057">
    <property type="protein sequence ID" value="KAG5189030.1"/>
    <property type="molecule type" value="Genomic_DNA"/>
</dbReference>
<dbReference type="GO" id="GO:0050660">
    <property type="term" value="F:flavin adenine dinucleotide binding"/>
    <property type="evidence" value="ECO:0007669"/>
    <property type="project" value="InterPro"/>
</dbReference>
<dbReference type="Gene3D" id="3.50.50.60">
    <property type="entry name" value="FAD/NAD(P)-binding domain"/>
    <property type="match status" value="1"/>
</dbReference>
<comment type="caution">
    <text evidence="9">The sequence shown here is derived from an EMBL/GenBank/DDBJ whole genome shotgun (WGS) entry which is preliminary data.</text>
</comment>
<evidence type="ECO:0000256" key="1">
    <source>
        <dbReference type="ARBA" id="ARBA00001974"/>
    </source>
</evidence>
<dbReference type="Proteomes" id="UP000664859">
    <property type="component" value="Unassembled WGS sequence"/>
</dbReference>
<organism evidence="9 10">
    <name type="scientific">Tribonema minus</name>
    <dbReference type="NCBI Taxonomy" id="303371"/>
    <lineage>
        <taxon>Eukaryota</taxon>
        <taxon>Sar</taxon>
        <taxon>Stramenopiles</taxon>
        <taxon>Ochrophyta</taxon>
        <taxon>PX clade</taxon>
        <taxon>Xanthophyceae</taxon>
        <taxon>Tribonematales</taxon>
        <taxon>Tribonemataceae</taxon>
        <taxon>Tribonema</taxon>
    </lineage>
</organism>
<dbReference type="GO" id="GO:0016020">
    <property type="term" value="C:membrane"/>
    <property type="evidence" value="ECO:0007669"/>
    <property type="project" value="TreeGrafter"/>
</dbReference>
<dbReference type="InterPro" id="IPR007867">
    <property type="entry name" value="GMC_OxRtase_C"/>
</dbReference>
<comment type="similarity">
    <text evidence="2 6">Belongs to the GMC oxidoreductase family.</text>
</comment>
<evidence type="ECO:0000256" key="4">
    <source>
        <dbReference type="ARBA" id="ARBA00022827"/>
    </source>
</evidence>
<name>A0A835Z8N3_9STRA</name>
<evidence type="ECO:0000256" key="3">
    <source>
        <dbReference type="ARBA" id="ARBA00022630"/>
    </source>
</evidence>
<dbReference type="PROSITE" id="PS00624">
    <property type="entry name" value="GMC_OXRED_2"/>
    <property type="match status" value="1"/>
</dbReference>
<evidence type="ECO:0000256" key="6">
    <source>
        <dbReference type="RuleBase" id="RU003968"/>
    </source>
</evidence>
<dbReference type="InterPro" id="IPR000172">
    <property type="entry name" value="GMC_OxRdtase_N"/>
</dbReference>
<keyword evidence="4 5" id="KW-0274">FAD</keyword>
<feature type="domain" description="Glucose-methanol-choline oxidoreductase N-terminal" evidence="7">
    <location>
        <begin position="88"/>
        <end position="111"/>
    </location>
</feature>
<dbReference type="PANTHER" id="PTHR11552">
    <property type="entry name" value="GLUCOSE-METHANOL-CHOLINE GMC OXIDOREDUCTASE"/>
    <property type="match status" value="1"/>
</dbReference>
<dbReference type="OrthoDB" id="269227at2759"/>
<evidence type="ECO:0000259" key="7">
    <source>
        <dbReference type="PROSITE" id="PS00623"/>
    </source>
</evidence>
<evidence type="ECO:0000256" key="2">
    <source>
        <dbReference type="ARBA" id="ARBA00010790"/>
    </source>
</evidence>
<protein>
    <submittedName>
        <fullName evidence="9">GMC oxidoreductase-domain-containing protein</fullName>
    </submittedName>
</protein>